<protein>
    <submittedName>
        <fullName evidence="1">Uncharacterized protein</fullName>
    </submittedName>
</protein>
<accession>A0A840RK23</accession>
<dbReference type="AlphaFoldDB" id="A0A840RK23"/>
<organism evidence="1 2">
    <name type="scientific">Glaciimonas immobilis</name>
    <dbReference type="NCBI Taxonomy" id="728004"/>
    <lineage>
        <taxon>Bacteria</taxon>
        <taxon>Pseudomonadati</taxon>
        <taxon>Pseudomonadota</taxon>
        <taxon>Betaproteobacteria</taxon>
        <taxon>Burkholderiales</taxon>
        <taxon>Oxalobacteraceae</taxon>
        <taxon>Glaciimonas</taxon>
    </lineage>
</organism>
<dbReference type="Proteomes" id="UP000571084">
    <property type="component" value="Unassembled WGS sequence"/>
</dbReference>
<proteinExistence type="predicted"/>
<reference evidence="1 2" key="1">
    <citation type="submission" date="2020-08" db="EMBL/GenBank/DDBJ databases">
        <title>Genomic Encyclopedia of Type Strains, Phase IV (KMG-IV): sequencing the most valuable type-strain genomes for metagenomic binning, comparative biology and taxonomic classification.</title>
        <authorList>
            <person name="Goeker M."/>
        </authorList>
    </citation>
    <scope>NUCLEOTIDE SEQUENCE [LARGE SCALE GENOMIC DNA]</scope>
    <source>
        <strain evidence="1 2">DSM 23240</strain>
    </source>
</reference>
<gene>
    <name evidence="1" type="ORF">HNR39_000357</name>
</gene>
<comment type="caution">
    <text evidence="1">The sequence shown here is derived from an EMBL/GenBank/DDBJ whole genome shotgun (WGS) entry which is preliminary data.</text>
</comment>
<dbReference type="EMBL" id="JACHHQ010000001">
    <property type="protein sequence ID" value="MBB5198547.1"/>
    <property type="molecule type" value="Genomic_DNA"/>
</dbReference>
<evidence type="ECO:0000313" key="1">
    <source>
        <dbReference type="EMBL" id="MBB5198547.1"/>
    </source>
</evidence>
<keyword evidence="2" id="KW-1185">Reference proteome</keyword>
<name>A0A840RK23_9BURK</name>
<evidence type="ECO:0000313" key="2">
    <source>
        <dbReference type="Proteomes" id="UP000571084"/>
    </source>
</evidence>
<dbReference type="RefSeq" id="WP_168052609.1">
    <property type="nucleotide sequence ID" value="NZ_JAAOZT010000002.1"/>
</dbReference>
<sequence length="79" mass="8966">MLSPDKQFEVLNYKGYTIVSQPTQGHDDLWHDGYQIIKGDTEIASRLNTESIHTTRDAARDSSLDFARIEVDNLVALDE</sequence>